<evidence type="ECO:0000256" key="3">
    <source>
        <dbReference type="ARBA" id="ARBA00022490"/>
    </source>
</evidence>
<dbReference type="GO" id="GO:0034618">
    <property type="term" value="F:arginine binding"/>
    <property type="evidence" value="ECO:0007669"/>
    <property type="project" value="InterPro"/>
</dbReference>
<feature type="domain" description="Arginine repressor C-terminal" evidence="8">
    <location>
        <begin position="93"/>
        <end position="158"/>
    </location>
</feature>
<dbReference type="SUPFAM" id="SSF46785">
    <property type="entry name" value="Winged helix' DNA-binding domain"/>
    <property type="match status" value="1"/>
</dbReference>
<evidence type="ECO:0000256" key="1">
    <source>
        <dbReference type="ARBA" id="ARBA00004496"/>
    </source>
</evidence>
<dbReference type="InterPro" id="IPR020899">
    <property type="entry name" value="Arg_repress_C"/>
</dbReference>
<dbReference type="Pfam" id="PF02863">
    <property type="entry name" value="Arg_repressor_C"/>
    <property type="match status" value="1"/>
</dbReference>
<dbReference type="InterPro" id="IPR036388">
    <property type="entry name" value="WH-like_DNA-bd_sf"/>
</dbReference>
<keyword evidence="6" id="KW-0804">Transcription</keyword>
<dbReference type="GO" id="GO:0005737">
    <property type="term" value="C:cytoplasm"/>
    <property type="evidence" value="ECO:0007669"/>
    <property type="project" value="UniProtKB-SubCell"/>
</dbReference>
<dbReference type="Pfam" id="PF01316">
    <property type="entry name" value="Arg_repressor"/>
    <property type="match status" value="1"/>
</dbReference>
<feature type="domain" description="Arginine repressor DNA-binding" evidence="7">
    <location>
        <begin position="12"/>
        <end position="76"/>
    </location>
</feature>
<dbReference type="InterPro" id="IPR036390">
    <property type="entry name" value="WH_DNA-bd_sf"/>
</dbReference>
<dbReference type="InterPro" id="IPR020900">
    <property type="entry name" value="Arg_repress_DNA-bd"/>
</dbReference>
<accession>A0A6J6HW53</accession>
<dbReference type="AlphaFoldDB" id="A0A6J6HW53"/>
<comment type="subcellular location">
    <subcellularLocation>
        <location evidence="1">Cytoplasm</location>
    </subcellularLocation>
</comment>
<evidence type="ECO:0000256" key="5">
    <source>
        <dbReference type="ARBA" id="ARBA00023125"/>
    </source>
</evidence>
<evidence type="ECO:0000256" key="6">
    <source>
        <dbReference type="ARBA" id="ARBA00023163"/>
    </source>
</evidence>
<dbReference type="EMBL" id="CAEZUP010000069">
    <property type="protein sequence ID" value="CAB4616977.1"/>
    <property type="molecule type" value="Genomic_DNA"/>
</dbReference>
<dbReference type="Gene3D" id="3.30.1360.40">
    <property type="match status" value="1"/>
</dbReference>
<dbReference type="PRINTS" id="PR01467">
    <property type="entry name" value="ARGREPRESSOR"/>
</dbReference>
<name>A0A6J6HW53_9ZZZZ</name>
<reference evidence="9" key="1">
    <citation type="submission" date="2020-05" db="EMBL/GenBank/DDBJ databases">
        <authorList>
            <person name="Chiriac C."/>
            <person name="Salcher M."/>
            <person name="Ghai R."/>
            <person name="Kavagutti S V."/>
        </authorList>
    </citation>
    <scope>NUCLEOTIDE SEQUENCE</scope>
</reference>
<proteinExistence type="inferred from homology"/>
<gene>
    <name evidence="9" type="ORF">UFOPK1835_01473</name>
</gene>
<dbReference type="GO" id="GO:0003677">
    <property type="term" value="F:DNA binding"/>
    <property type="evidence" value="ECO:0007669"/>
    <property type="project" value="UniProtKB-KW"/>
</dbReference>
<dbReference type="GO" id="GO:0003700">
    <property type="term" value="F:DNA-binding transcription factor activity"/>
    <property type="evidence" value="ECO:0007669"/>
    <property type="project" value="InterPro"/>
</dbReference>
<evidence type="ECO:0000256" key="4">
    <source>
        <dbReference type="ARBA" id="ARBA00023015"/>
    </source>
</evidence>
<evidence type="ECO:0000259" key="7">
    <source>
        <dbReference type="Pfam" id="PF01316"/>
    </source>
</evidence>
<sequence>MTDPVKEPSKLGKTQRQHLIAKLIGSQVVANQLALVDLLATEGVIATQATVSRDLEDMGAIKVRMPGSESAYAIPALPKEQRAPEDHLRRVFGDWVVEVAHSDNLVIIRTPPGSAHVVASALDRSGLIGVLGTVAGDDTILIVVASDVGGESIATQLSDLAGL</sequence>
<dbReference type="NCBIfam" id="TIGR01529">
    <property type="entry name" value="argR_whole"/>
    <property type="match status" value="1"/>
</dbReference>
<keyword evidence="3" id="KW-0963">Cytoplasm</keyword>
<evidence type="ECO:0000313" key="9">
    <source>
        <dbReference type="EMBL" id="CAB4616977.1"/>
    </source>
</evidence>
<dbReference type="PANTHER" id="PTHR34471">
    <property type="entry name" value="ARGININE REPRESSOR"/>
    <property type="match status" value="1"/>
</dbReference>
<dbReference type="PANTHER" id="PTHR34471:SF1">
    <property type="entry name" value="ARGININE REPRESSOR"/>
    <property type="match status" value="1"/>
</dbReference>
<dbReference type="GO" id="GO:0051259">
    <property type="term" value="P:protein complex oligomerization"/>
    <property type="evidence" value="ECO:0007669"/>
    <property type="project" value="InterPro"/>
</dbReference>
<comment type="similarity">
    <text evidence="2">Belongs to the ArgR family.</text>
</comment>
<dbReference type="Gene3D" id="1.10.10.10">
    <property type="entry name" value="Winged helix-like DNA-binding domain superfamily/Winged helix DNA-binding domain"/>
    <property type="match status" value="1"/>
</dbReference>
<dbReference type="HAMAP" id="MF_00173">
    <property type="entry name" value="Arg_repressor"/>
    <property type="match status" value="1"/>
</dbReference>
<protein>
    <submittedName>
        <fullName evidence="9">Unannotated protein</fullName>
    </submittedName>
</protein>
<dbReference type="InterPro" id="IPR036251">
    <property type="entry name" value="Arg_repress_C_sf"/>
</dbReference>
<evidence type="ECO:0000256" key="2">
    <source>
        <dbReference type="ARBA" id="ARBA00008316"/>
    </source>
</evidence>
<keyword evidence="5" id="KW-0238">DNA-binding</keyword>
<organism evidence="9">
    <name type="scientific">freshwater metagenome</name>
    <dbReference type="NCBI Taxonomy" id="449393"/>
    <lineage>
        <taxon>unclassified sequences</taxon>
        <taxon>metagenomes</taxon>
        <taxon>ecological metagenomes</taxon>
    </lineage>
</organism>
<dbReference type="SUPFAM" id="SSF55252">
    <property type="entry name" value="C-terminal domain of arginine repressor"/>
    <property type="match status" value="1"/>
</dbReference>
<evidence type="ECO:0000259" key="8">
    <source>
        <dbReference type="Pfam" id="PF02863"/>
    </source>
</evidence>
<dbReference type="GO" id="GO:0006525">
    <property type="term" value="P:arginine metabolic process"/>
    <property type="evidence" value="ECO:0007669"/>
    <property type="project" value="InterPro"/>
</dbReference>
<dbReference type="InterPro" id="IPR001669">
    <property type="entry name" value="Arg_repress"/>
</dbReference>
<keyword evidence="4" id="KW-0805">Transcription regulation</keyword>